<dbReference type="AlphaFoldDB" id="A0A812K0P8"/>
<organism evidence="1 2">
    <name type="scientific">Symbiodinium necroappetens</name>
    <dbReference type="NCBI Taxonomy" id="1628268"/>
    <lineage>
        <taxon>Eukaryota</taxon>
        <taxon>Sar</taxon>
        <taxon>Alveolata</taxon>
        <taxon>Dinophyceae</taxon>
        <taxon>Suessiales</taxon>
        <taxon>Symbiodiniaceae</taxon>
        <taxon>Symbiodinium</taxon>
    </lineage>
</organism>
<proteinExistence type="predicted"/>
<keyword evidence="2" id="KW-1185">Reference proteome</keyword>
<comment type="caution">
    <text evidence="1">The sequence shown here is derived from an EMBL/GenBank/DDBJ whole genome shotgun (WGS) entry which is preliminary data.</text>
</comment>
<dbReference type="OrthoDB" id="442242at2759"/>
<accession>A0A812K0P8</accession>
<dbReference type="Proteomes" id="UP000601435">
    <property type="component" value="Unassembled WGS sequence"/>
</dbReference>
<dbReference type="SUPFAM" id="SSF50156">
    <property type="entry name" value="PDZ domain-like"/>
    <property type="match status" value="1"/>
</dbReference>
<dbReference type="InterPro" id="IPR036034">
    <property type="entry name" value="PDZ_sf"/>
</dbReference>
<evidence type="ECO:0000313" key="2">
    <source>
        <dbReference type="Proteomes" id="UP000601435"/>
    </source>
</evidence>
<sequence>MGAASCHSCSCNCDDDGMEGRGNFTVLQTSSAMCPNDDGDEWLAEAVMDLTAKKSELEVTFLLPRTGTQTLVFKRKPLGLDFNRHMPVTIKHVRPGTHAEELGVQEGWQVQAIHGYDATRASFNDVYTALKDASALL</sequence>
<evidence type="ECO:0000313" key="1">
    <source>
        <dbReference type="EMBL" id="CAE7217900.1"/>
    </source>
</evidence>
<reference evidence="1" key="1">
    <citation type="submission" date="2021-02" db="EMBL/GenBank/DDBJ databases">
        <authorList>
            <person name="Dougan E. K."/>
            <person name="Rhodes N."/>
            <person name="Thang M."/>
            <person name="Chan C."/>
        </authorList>
    </citation>
    <scope>NUCLEOTIDE SEQUENCE</scope>
</reference>
<gene>
    <name evidence="1" type="ORF">SNEC2469_LOCUS2619</name>
</gene>
<dbReference type="EMBL" id="CAJNJA010006945">
    <property type="protein sequence ID" value="CAE7217900.1"/>
    <property type="molecule type" value="Genomic_DNA"/>
</dbReference>
<dbReference type="Gene3D" id="2.30.42.10">
    <property type="match status" value="1"/>
</dbReference>
<evidence type="ECO:0008006" key="3">
    <source>
        <dbReference type="Google" id="ProtNLM"/>
    </source>
</evidence>
<name>A0A812K0P8_9DINO</name>
<protein>
    <recommendedName>
        <fullName evidence="3">PDZ domain-containing protein</fullName>
    </recommendedName>
</protein>